<evidence type="ECO:0000256" key="1">
    <source>
        <dbReference type="ARBA" id="ARBA00005634"/>
    </source>
</evidence>
<comment type="caution">
    <text evidence="8">The sequence shown here is derived from an EMBL/GenBank/DDBJ whole genome shotgun (WGS) entry which is preliminary data.</text>
</comment>
<dbReference type="CDD" id="cd02121">
    <property type="entry name" value="PA_GCPII_like"/>
    <property type="match status" value="1"/>
</dbReference>
<keyword evidence="2" id="KW-0175">Coiled coil</keyword>
<feature type="domain" description="Peptidase M28" evidence="7">
    <location>
        <begin position="335"/>
        <end position="523"/>
    </location>
</feature>
<dbReference type="PANTHER" id="PTHR10404">
    <property type="entry name" value="N-ACETYLATED-ALPHA-LINKED ACIDIC DIPEPTIDASE"/>
    <property type="match status" value="1"/>
</dbReference>
<dbReference type="FunFam" id="3.40.630.10:FF:000101">
    <property type="entry name" value="N-acetylated alpha-linked acidic dipeptidase like 1"/>
    <property type="match status" value="1"/>
</dbReference>
<dbReference type="SUPFAM" id="SSF47672">
    <property type="entry name" value="Transferrin receptor-like dimerisation domain"/>
    <property type="match status" value="1"/>
</dbReference>
<feature type="coiled-coil region" evidence="2">
    <location>
        <begin position="672"/>
        <end position="699"/>
    </location>
</feature>
<dbReference type="Gene3D" id="3.40.630.10">
    <property type="entry name" value="Zn peptidases"/>
    <property type="match status" value="1"/>
</dbReference>
<dbReference type="FunFam" id="3.50.30.30:FF:000045">
    <property type="entry name" value="Predicted protein"/>
    <property type="match status" value="1"/>
</dbReference>
<dbReference type="InterPro" id="IPR039373">
    <property type="entry name" value="Peptidase_M28B"/>
</dbReference>
<reference evidence="8 9" key="1">
    <citation type="submission" date="2019-04" db="EMBL/GenBank/DDBJ databases">
        <title>Bacillus caeni sp. nov., a bacterium isolated from mangrove sediment.</title>
        <authorList>
            <person name="Huang H."/>
            <person name="Mo K."/>
            <person name="Hu Y."/>
        </authorList>
    </citation>
    <scope>NUCLEOTIDE SEQUENCE [LARGE SCALE GENOMIC DNA]</scope>
    <source>
        <strain evidence="8 9">HB172195</strain>
    </source>
</reference>
<dbReference type="RefSeq" id="WP_138123357.1">
    <property type="nucleotide sequence ID" value="NZ_SWLG01000002.1"/>
</dbReference>
<accession>A0A5R9F6H4</accession>
<dbReference type="Gene3D" id="3.50.30.30">
    <property type="match status" value="1"/>
</dbReference>
<feature type="domain" description="PA" evidence="5">
    <location>
        <begin position="156"/>
        <end position="239"/>
    </location>
</feature>
<dbReference type="Pfam" id="PF02225">
    <property type="entry name" value="PA"/>
    <property type="match status" value="1"/>
</dbReference>
<dbReference type="InterPro" id="IPR046450">
    <property type="entry name" value="PA_dom_sf"/>
</dbReference>
<evidence type="ECO:0000313" key="8">
    <source>
        <dbReference type="EMBL" id="TLS38621.1"/>
    </source>
</evidence>
<evidence type="ECO:0000259" key="7">
    <source>
        <dbReference type="Pfam" id="PF04389"/>
    </source>
</evidence>
<feature type="chain" id="PRO_5024337129" evidence="4">
    <location>
        <begin position="30"/>
        <end position="699"/>
    </location>
</feature>
<dbReference type="AlphaFoldDB" id="A0A5R9F6H4"/>
<dbReference type="Gene3D" id="1.20.930.40">
    <property type="entry name" value="Transferrin receptor-like, dimerisation domain"/>
    <property type="match status" value="1"/>
</dbReference>
<evidence type="ECO:0000256" key="2">
    <source>
        <dbReference type="SAM" id="Coils"/>
    </source>
</evidence>
<name>A0A5R9F6H4_9BACL</name>
<keyword evidence="9" id="KW-1185">Reference proteome</keyword>
<protein>
    <submittedName>
        <fullName evidence="8">M28 family peptidase</fullName>
    </submittedName>
</protein>
<evidence type="ECO:0000259" key="6">
    <source>
        <dbReference type="Pfam" id="PF04253"/>
    </source>
</evidence>
<dbReference type="InterPro" id="IPR036757">
    <property type="entry name" value="TFR-like_dimer_dom_sf"/>
</dbReference>
<comment type="similarity">
    <text evidence="1">Belongs to the peptidase M28 family. M28B subfamily.</text>
</comment>
<evidence type="ECO:0000313" key="9">
    <source>
        <dbReference type="Proteomes" id="UP000308230"/>
    </source>
</evidence>
<feature type="signal peptide" evidence="4">
    <location>
        <begin position="1"/>
        <end position="29"/>
    </location>
</feature>
<dbReference type="InterPro" id="IPR007365">
    <property type="entry name" value="TFR-like_dimer_dom"/>
</dbReference>
<dbReference type="EMBL" id="SWLG01000002">
    <property type="protein sequence ID" value="TLS38621.1"/>
    <property type="molecule type" value="Genomic_DNA"/>
</dbReference>
<dbReference type="OrthoDB" id="233977at2"/>
<dbReference type="InterPro" id="IPR003137">
    <property type="entry name" value="PA_domain"/>
</dbReference>
<dbReference type="InterPro" id="IPR007484">
    <property type="entry name" value="Peptidase_M28"/>
</dbReference>
<sequence length="699" mass="76633">MKRSKSRHLLLSSVFSLSLLTPLALPANAETNTESINGFSKDKSHWQHEFEQNYLDSVKSTSIKKYSEAMSSRPSKVATEGNDASLNYAVQQLQEAGLKPRVKSYDVYMSKPKSISVSQTAPQQRKLSVIENIPEGTPYANEIVQGYNAYSPAGEVEAEIVYANYGRPEDFEELERRGISVKDKIVIARYGANFRGVKPSQAEQRGAAGVLLYSDPEDYVHGPVYPEGPWLPEDGIQRGSILYIFNYPGDPLTPGTASKKGTKRIDPADADSLPTVPTTPISYGEAEPLLAAMEGESAPESWQGGLPIDYKIGPGPTKVKLSLDIEYKNQPVNDVIVEIKGKKFPKEKIVIGAHRDTWVYGSNDNTSGWSTAMEIARSLGEMYQKGWRPDRTIVIAGWDGEEYGLLGSTEWVEEERKDLTKNAVAYLNMDGLGGKYFGASSVPSLDELIYSVTKEVEEPRTGTSVYDDWFARSGNKEPRLGQLGSGSDYTAFLQHIGVPSLGMGFGSPGGLYHSFYDNLDALQRFDDPDYQHHAAGAQLVGLAALRLANADVLPFQYSAYAREVVQLLENLEQNEGVDLSTVKAQAREWQFAASALEIKAADMIDDGIQGPETHKLKNINAAMLAQERDLINDKGLPERPWYKHQVWAPGMTTGYAALPLPALAEAIEAGDSKALEQASDALESALKDATNTVKSAIKK</sequence>
<evidence type="ECO:0000259" key="5">
    <source>
        <dbReference type="Pfam" id="PF02225"/>
    </source>
</evidence>
<dbReference type="Proteomes" id="UP000308230">
    <property type="component" value="Unassembled WGS sequence"/>
</dbReference>
<evidence type="ECO:0000256" key="4">
    <source>
        <dbReference type="SAM" id="SignalP"/>
    </source>
</evidence>
<dbReference type="SUPFAM" id="SSF52025">
    <property type="entry name" value="PA domain"/>
    <property type="match status" value="1"/>
</dbReference>
<dbReference type="SUPFAM" id="SSF53187">
    <property type="entry name" value="Zn-dependent exopeptidases"/>
    <property type="match status" value="1"/>
</dbReference>
<dbReference type="Pfam" id="PF04253">
    <property type="entry name" value="TFR_dimer"/>
    <property type="match status" value="1"/>
</dbReference>
<dbReference type="PANTHER" id="PTHR10404:SF46">
    <property type="entry name" value="VACUOLAR PROTEIN SORTING-ASSOCIATED PROTEIN 70"/>
    <property type="match status" value="1"/>
</dbReference>
<dbReference type="Pfam" id="PF04389">
    <property type="entry name" value="Peptidase_M28"/>
    <property type="match status" value="1"/>
</dbReference>
<gene>
    <name evidence="8" type="ORF">FCL54_03730</name>
</gene>
<feature type="region of interest" description="Disordered" evidence="3">
    <location>
        <begin position="255"/>
        <end position="279"/>
    </location>
</feature>
<organism evidence="8 9">
    <name type="scientific">Exobacillus caeni</name>
    <dbReference type="NCBI Taxonomy" id="2574798"/>
    <lineage>
        <taxon>Bacteria</taxon>
        <taxon>Bacillati</taxon>
        <taxon>Bacillota</taxon>
        <taxon>Bacilli</taxon>
        <taxon>Bacillales</taxon>
        <taxon>Guptibacillaceae</taxon>
        <taxon>Exobacillus</taxon>
    </lineage>
</organism>
<feature type="domain" description="Transferrin receptor-like dimerisation" evidence="6">
    <location>
        <begin position="578"/>
        <end position="693"/>
    </location>
</feature>
<evidence type="ECO:0000256" key="3">
    <source>
        <dbReference type="SAM" id="MobiDB-lite"/>
    </source>
</evidence>
<proteinExistence type="inferred from homology"/>
<keyword evidence="4" id="KW-0732">Signal</keyword>